<evidence type="ECO:0000256" key="1">
    <source>
        <dbReference type="SAM" id="Phobius"/>
    </source>
</evidence>
<gene>
    <name evidence="2" type="ORF">K3169_00490</name>
</gene>
<dbReference type="Proteomes" id="UP001063228">
    <property type="component" value="Chromosome"/>
</dbReference>
<dbReference type="RefSeq" id="WP_263269468.1">
    <property type="nucleotide sequence ID" value="NZ_CP081201.1"/>
</dbReference>
<keyword evidence="1" id="KW-1133">Transmembrane helix</keyword>
<keyword evidence="1" id="KW-0472">Membrane</keyword>
<proteinExistence type="predicted"/>
<organism evidence="2 3">
    <name type="scientific">Pseudomonas phytophila</name>
    <dbReference type="NCBI Taxonomy" id="2867264"/>
    <lineage>
        <taxon>Bacteria</taxon>
        <taxon>Pseudomonadati</taxon>
        <taxon>Pseudomonadota</taxon>
        <taxon>Gammaproteobacteria</taxon>
        <taxon>Pseudomonadales</taxon>
        <taxon>Pseudomonadaceae</taxon>
        <taxon>Pseudomonas</taxon>
    </lineage>
</organism>
<name>A0ABY6FEU8_9PSED</name>
<feature type="transmembrane region" description="Helical" evidence="1">
    <location>
        <begin position="20"/>
        <end position="39"/>
    </location>
</feature>
<keyword evidence="3" id="KW-1185">Reference proteome</keyword>
<dbReference type="EMBL" id="CP081201">
    <property type="protein sequence ID" value="UXZ96433.1"/>
    <property type="molecule type" value="Genomic_DNA"/>
</dbReference>
<reference evidence="2" key="1">
    <citation type="submission" date="2021-08" db="EMBL/GenBank/DDBJ databases">
        <title>Complete genome sequence of Pseudomonas phytophila.</title>
        <authorList>
            <person name="Weir B.S."/>
            <person name="Templeton M.D."/>
            <person name="Arshed S."/>
            <person name="Andersen M.T."/>
            <person name="Jayaraman J."/>
        </authorList>
    </citation>
    <scope>NUCLEOTIDE SEQUENCE</scope>
    <source>
        <strain evidence="2">ICMP 23753</strain>
    </source>
</reference>
<evidence type="ECO:0000313" key="2">
    <source>
        <dbReference type="EMBL" id="UXZ96433.1"/>
    </source>
</evidence>
<protein>
    <submittedName>
        <fullName evidence="2">Uncharacterized protein</fullName>
    </submittedName>
</protein>
<keyword evidence="1" id="KW-0812">Transmembrane</keyword>
<sequence>MNRQRLTQLRISPLHIQQALFASLALMVTLIAIQLFQHWENSRESAQIKQPFTYSQTYNSQTYSNASASMARDTALSLTPVDRKAPASEAPHQQTWVF</sequence>
<accession>A0ABY6FEU8</accession>
<evidence type="ECO:0000313" key="3">
    <source>
        <dbReference type="Proteomes" id="UP001063228"/>
    </source>
</evidence>